<accession>A0ABY7DTN5</accession>
<protein>
    <submittedName>
        <fullName evidence="1">Uncharacterized protein</fullName>
    </submittedName>
</protein>
<proteinExistence type="predicted"/>
<dbReference type="EMBL" id="CP111014">
    <property type="protein sequence ID" value="WAR00036.1"/>
    <property type="molecule type" value="Genomic_DNA"/>
</dbReference>
<evidence type="ECO:0000313" key="1">
    <source>
        <dbReference type="EMBL" id="WAR00036.1"/>
    </source>
</evidence>
<reference evidence="1" key="1">
    <citation type="submission" date="2022-11" db="EMBL/GenBank/DDBJ databases">
        <title>Centuries of genome instability and evolution in soft-shell clam transmissible cancer (bioRxiv).</title>
        <authorList>
            <person name="Hart S.F.M."/>
            <person name="Yonemitsu M.A."/>
            <person name="Giersch R.M."/>
            <person name="Beal B.F."/>
            <person name="Arriagada G."/>
            <person name="Davis B.W."/>
            <person name="Ostrander E.A."/>
            <person name="Goff S.P."/>
            <person name="Metzger M.J."/>
        </authorList>
    </citation>
    <scope>NUCLEOTIDE SEQUENCE</scope>
    <source>
        <strain evidence="1">MELC-2E11</strain>
        <tissue evidence="1">Siphon/mantle</tissue>
    </source>
</reference>
<gene>
    <name evidence="1" type="ORF">MAR_024408</name>
</gene>
<dbReference type="Proteomes" id="UP001164746">
    <property type="component" value="Chromosome 3"/>
</dbReference>
<name>A0ABY7DTN5_MYAAR</name>
<sequence length="247" mass="27780">MIHGASSHLTFQRLQAKFIRKYGEAVVVFDGYEGTSTKDMTNQRRAVGMTGPTVTFDEDMSKDEFIVKNTNKQQFINIPVLSCHLKKKTSRTFYAKVDADLLIVQLTMESATTTNIVLIGDETDLRIVLIYHANLDSLDLFFFEPEPKKSTKDPRVWNIKVLKQQLDARVCIHILFMHATSGCDTTSRLYGIGKDAALKKFITSYYFREQATVFGTPSASTTDVEVAGQNALVCLYNEKPGDSTFYG</sequence>
<keyword evidence="2" id="KW-1185">Reference proteome</keyword>
<evidence type="ECO:0000313" key="2">
    <source>
        <dbReference type="Proteomes" id="UP001164746"/>
    </source>
</evidence>
<organism evidence="1 2">
    <name type="scientific">Mya arenaria</name>
    <name type="common">Soft-shell clam</name>
    <dbReference type="NCBI Taxonomy" id="6604"/>
    <lineage>
        <taxon>Eukaryota</taxon>
        <taxon>Metazoa</taxon>
        <taxon>Spiralia</taxon>
        <taxon>Lophotrochozoa</taxon>
        <taxon>Mollusca</taxon>
        <taxon>Bivalvia</taxon>
        <taxon>Autobranchia</taxon>
        <taxon>Heteroconchia</taxon>
        <taxon>Euheterodonta</taxon>
        <taxon>Imparidentia</taxon>
        <taxon>Neoheterodontei</taxon>
        <taxon>Myida</taxon>
        <taxon>Myoidea</taxon>
        <taxon>Myidae</taxon>
        <taxon>Mya</taxon>
    </lineage>
</organism>